<reference evidence="5 6" key="1">
    <citation type="journal article" date="2019" name="Int. J. Syst. Evol. Microbiol.">
        <title>The Global Catalogue of Microorganisms (GCM) 10K type strain sequencing project: providing services to taxonomists for standard genome sequencing and annotation.</title>
        <authorList>
            <consortium name="The Broad Institute Genomics Platform"/>
            <consortium name="The Broad Institute Genome Sequencing Center for Infectious Disease"/>
            <person name="Wu L."/>
            <person name="Ma J."/>
        </authorList>
    </citation>
    <scope>NUCLEOTIDE SEQUENCE [LARGE SCALE GENOMIC DNA]</scope>
    <source>
        <strain evidence="5 6">JCM 15976</strain>
    </source>
</reference>
<dbReference type="PANTHER" id="PTHR47637">
    <property type="entry name" value="CHAPERONE SURA"/>
    <property type="match status" value="1"/>
</dbReference>
<dbReference type="RefSeq" id="WP_343799725.1">
    <property type="nucleotide sequence ID" value="NZ_BAAAGF010000006.1"/>
</dbReference>
<dbReference type="GO" id="GO:0016853">
    <property type="term" value="F:isomerase activity"/>
    <property type="evidence" value="ECO:0007669"/>
    <property type="project" value="UniProtKB-KW"/>
</dbReference>
<dbReference type="InterPro" id="IPR000297">
    <property type="entry name" value="PPIase_PpiC"/>
</dbReference>
<dbReference type="Gene3D" id="3.10.50.40">
    <property type="match status" value="2"/>
</dbReference>
<dbReference type="InterPro" id="IPR027304">
    <property type="entry name" value="Trigger_fact/SurA_dom_sf"/>
</dbReference>
<keyword evidence="1 3" id="KW-0732">Signal</keyword>
<gene>
    <name evidence="5" type="ORF">GCM10009431_30790</name>
</gene>
<dbReference type="SUPFAM" id="SSF109998">
    <property type="entry name" value="Triger factor/SurA peptide-binding domain-like"/>
    <property type="match status" value="1"/>
</dbReference>
<evidence type="ECO:0000256" key="2">
    <source>
        <dbReference type="PROSITE-ProRule" id="PRU00278"/>
    </source>
</evidence>
<organism evidence="5 6">
    <name type="scientific">Gaetbulibacter jejuensis</name>
    <dbReference type="NCBI Taxonomy" id="584607"/>
    <lineage>
        <taxon>Bacteria</taxon>
        <taxon>Pseudomonadati</taxon>
        <taxon>Bacteroidota</taxon>
        <taxon>Flavobacteriia</taxon>
        <taxon>Flavobacteriales</taxon>
        <taxon>Flavobacteriaceae</taxon>
        <taxon>Gaetbulibacter</taxon>
    </lineage>
</organism>
<dbReference type="PANTHER" id="PTHR47637:SF1">
    <property type="entry name" value="CHAPERONE SURA"/>
    <property type="match status" value="1"/>
</dbReference>
<keyword evidence="2" id="KW-0697">Rotamase</keyword>
<name>A0ABN1JZK4_9FLAO</name>
<dbReference type="Proteomes" id="UP001500736">
    <property type="component" value="Unassembled WGS sequence"/>
</dbReference>
<evidence type="ECO:0000313" key="5">
    <source>
        <dbReference type="EMBL" id="GAA0750332.1"/>
    </source>
</evidence>
<feature type="chain" id="PRO_5045351528" evidence="3">
    <location>
        <begin position="32"/>
        <end position="483"/>
    </location>
</feature>
<dbReference type="SUPFAM" id="SSF54534">
    <property type="entry name" value="FKBP-like"/>
    <property type="match status" value="2"/>
</dbReference>
<dbReference type="EMBL" id="BAAAGF010000006">
    <property type="protein sequence ID" value="GAA0750332.1"/>
    <property type="molecule type" value="Genomic_DNA"/>
</dbReference>
<keyword evidence="6" id="KW-1185">Reference proteome</keyword>
<evidence type="ECO:0000256" key="1">
    <source>
        <dbReference type="ARBA" id="ARBA00022729"/>
    </source>
</evidence>
<evidence type="ECO:0000259" key="4">
    <source>
        <dbReference type="PROSITE" id="PS50198"/>
    </source>
</evidence>
<feature type="domain" description="PpiC" evidence="4">
    <location>
        <begin position="203"/>
        <end position="305"/>
    </location>
</feature>
<dbReference type="PROSITE" id="PS50198">
    <property type="entry name" value="PPIC_PPIASE_2"/>
    <property type="match status" value="2"/>
</dbReference>
<proteinExistence type="predicted"/>
<dbReference type="InterPro" id="IPR050280">
    <property type="entry name" value="OMP_Chaperone_SurA"/>
</dbReference>
<feature type="signal peptide" evidence="3">
    <location>
        <begin position="1"/>
        <end position="31"/>
    </location>
</feature>
<dbReference type="Pfam" id="PF00639">
    <property type="entry name" value="Rotamase"/>
    <property type="match status" value="2"/>
</dbReference>
<evidence type="ECO:0000256" key="3">
    <source>
        <dbReference type="SAM" id="SignalP"/>
    </source>
</evidence>
<sequence length="483" mass="56309">MQLKTINLKFLTNTKFLFTVTTLLGFTFANAQEIIEEKEAVKSVDTVNTANQRKKIDGVAAVVGDYVVLDSDLDKEIIQLQQRGVSASEMPSRCQLFGKLLEDKLYAHHAIQDSIVVNELEIRSNIDQQMSYLMEQIGSMEEILKFYNKDSEESLREEIFEINKNGKLAMEMQRKIVEDIEVTPEEVREYFNEIPEEERPIFGTELKVAQIVVIPKVSEEEKQKVIDRLREFKADVIENGASFTTKAVFYSDDVASRKDGGKYSLNKKRPQMVKEFRDVAFSLQEGEISEPFETDFGYHIIYLEKIRGQIYDVRHILLRPEITQEAIQEAKDKIELIRQRIVDGEITFADAAREMSDEKETRQDGGQLINPKTQDFNFELTKMDPELYTQIQNLKDNEISLVYQDEDRVNRIKFKILTVTDRIDEHKADFAKDYLKIKSLAEQDKQYKAIDKWLDEKILDTYIKVNGEYRDCEFSSNWLKKEE</sequence>
<accession>A0ABN1JZK4</accession>
<feature type="domain" description="PpiC" evidence="4">
    <location>
        <begin position="308"/>
        <end position="416"/>
    </location>
</feature>
<evidence type="ECO:0000313" key="6">
    <source>
        <dbReference type="Proteomes" id="UP001500736"/>
    </source>
</evidence>
<keyword evidence="2 5" id="KW-0413">Isomerase</keyword>
<protein>
    <submittedName>
        <fullName evidence="5">Peptidylprolyl isomerase</fullName>
    </submittedName>
</protein>
<dbReference type="InterPro" id="IPR046357">
    <property type="entry name" value="PPIase_dom_sf"/>
</dbReference>
<dbReference type="Gene3D" id="1.10.4030.10">
    <property type="entry name" value="Porin chaperone SurA, peptide-binding domain"/>
    <property type="match status" value="1"/>
</dbReference>
<comment type="caution">
    <text evidence="5">The sequence shown here is derived from an EMBL/GenBank/DDBJ whole genome shotgun (WGS) entry which is preliminary data.</text>
</comment>